<dbReference type="GO" id="GO:0070988">
    <property type="term" value="P:demethylation"/>
    <property type="evidence" value="ECO:0007669"/>
    <property type="project" value="InterPro"/>
</dbReference>
<evidence type="ECO:0000259" key="1">
    <source>
        <dbReference type="PROSITE" id="PS51471"/>
    </source>
</evidence>
<dbReference type="AlphaFoldDB" id="A0A075ARF9"/>
<name>A0A075ARF9_ROZAC</name>
<dbReference type="InterPro" id="IPR032857">
    <property type="entry name" value="ALKBH4"/>
</dbReference>
<dbReference type="Gene3D" id="2.60.120.590">
    <property type="entry name" value="Alpha-ketoglutarate-dependent dioxygenase AlkB-like"/>
    <property type="match status" value="1"/>
</dbReference>
<dbReference type="InterPro" id="IPR027450">
    <property type="entry name" value="AlkB-like"/>
</dbReference>
<dbReference type="PANTHER" id="PTHR12463">
    <property type="entry name" value="OXYGENASE-RELATED"/>
    <property type="match status" value="1"/>
</dbReference>
<dbReference type="OrthoDB" id="271595at2759"/>
<accession>A0A075ARF9</accession>
<dbReference type="PROSITE" id="PS51471">
    <property type="entry name" value="FE2OG_OXY"/>
    <property type="match status" value="1"/>
</dbReference>
<protein>
    <submittedName>
        <fullName evidence="2">Alpha-ketoglutarate-dependent dioxygenase AlkB-like domain-containing protein</fullName>
    </submittedName>
</protein>
<sequence>MTPKPNNIPVHPIHFVPSIKTYVTNPDVLPIKGMSYISDFLTVDEQKEIWDTVYSNPFSTVIHRRQQFYGETYYHTTPNISSLQPLDNQTQLDSQNDNVADLKVENGDMKRCWTGKEAPKALPLKLFDSLIEKLINAGFFTKEDPPTQILVNEYSGPMGISNHYDDDKAFGDTIATISLGKPIWLNLQLPERQNNVCKSILKQTKVFLEPGSLFVMQTDARYVWRHGISNAKWIRYPDNTPVRRDDDYVRVSLTIRKLLDGRKRVTKTTTDWLEIPDV</sequence>
<gene>
    <name evidence="2" type="ORF">O9G_000840</name>
</gene>
<dbReference type="InterPro" id="IPR005123">
    <property type="entry name" value="Oxoglu/Fe-dep_dioxygenase_dom"/>
</dbReference>
<dbReference type="GO" id="GO:0032451">
    <property type="term" value="F:demethylase activity"/>
    <property type="evidence" value="ECO:0007669"/>
    <property type="project" value="TreeGrafter"/>
</dbReference>
<proteinExistence type="predicted"/>
<keyword evidence="2" id="KW-0223">Dioxygenase</keyword>
<dbReference type="Proteomes" id="UP000030755">
    <property type="component" value="Unassembled WGS sequence"/>
</dbReference>
<dbReference type="HOGENOM" id="CLU_1001685_0_0_1"/>
<reference evidence="2 3" key="1">
    <citation type="journal article" date="2013" name="Curr. Biol.">
        <title>Shared signatures of parasitism and phylogenomics unite Cryptomycota and microsporidia.</title>
        <authorList>
            <person name="James T.Y."/>
            <person name="Pelin A."/>
            <person name="Bonen L."/>
            <person name="Ahrendt S."/>
            <person name="Sain D."/>
            <person name="Corradi N."/>
            <person name="Stajich J.E."/>
        </authorList>
    </citation>
    <scope>NUCLEOTIDE SEQUENCE [LARGE SCALE GENOMIC DNA]</scope>
    <source>
        <strain evidence="2 3">CSF55</strain>
    </source>
</reference>
<evidence type="ECO:0000313" key="2">
    <source>
        <dbReference type="EMBL" id="EPZ32765.1"/>
    </source>
</evidence>
<dbReference type="GO" id="GO:0051213">
    <property type="term" value="F:dioxygenase activity"/>
    <property type="evidence" value="ECO:0007669"/>
    <property type="project" value="UniProtKB-KW"/>
</dbReference>
<dbReference type="OMA" id="AHVENFR"/>
<evidence type="ECO:0000313" key="3">
    <source>
        <dbReference type="Proteomes" id="UP000030755"/>
    </source>
</evidence>
<dbReference type="InterPro" id="IPR037151">
    <property type="entry name" value="AlkB-like_sf"/>
</dbReference>
<dbReference type="Pfam" id="PF13532">
    <property type="entry name" value="2OG-FeII_Oxy_2"/>
    <property type="match status" value="1"/>
</dbReference>
<keyword evidence="3" id="KW-1185">Reference proteome</keyword>
<dbReference type="PANTHER" id="PTHR12463:SF1">
    <property type="entry name" value="2-OXOGLUTARATE AND FE-DEPENDENT OXYGENASE FAMILY PROTEIN"/>
    <property type="match status" value="1"/>
</dbReference>
<dbReference type="SUPFAM" id="SSF51197">
    <property type="entry name" value="Clavaminate synthase-like"/>
    <property type="match status" value="1"/>
</dbReference>
<organism evidence="2 3">
    <name type="scientific">Rozella allomycis (strain CSF55)</name>
    <dbReference type="NCBI Taxonomy" id="988480"/>
    <lineage>
        <taxon>Eukaryota</taxon>
        <taxon>Fungi</taxon>
        <taxon>Fungi incertae sedis</taxon>
        <taxon>Cryptomycota</taxon>
        <taxon>Cryptomycota incertae sedis</taxon>
        <taxon>Rozella</taxon>
    </lineage>
</organism>
<dbReference type="EMBL" id="KE561117">
    <property type="protein sequence ID" value="EPZ32765.1"/>
    <property type="molecule type" value="Genomic_DNA"/>
</dbReference>
<keyword evidence="2" id="KW-0560">Oxidoreductase</keyword>
<dbReference type="STRING" id="988480.A0A075ARF9"/>
<feature type="domain" description="Fe2OG dioxygenase" evidence="1">
    <location>
        <begin position="145"/>
        <end position="259"/>
    </location>
</feature>